<protein>
    <recommendedName>
        <fullName evidence="3">Secreted protein</fullName>
    </recommendedName>
</protein>
<name>A0ABV9TAL9_9GAMM</name>
<dbReference type="RefSeq" id="WP_119330468.1">
    <property type="nucleotide sequence ID" value="NZ_JBHSJH010000001.1"/>
</dbReference>
<dbReference type="Proteomes" id="UP001595926">
    <property type="component" value="Unassembled WGS sequence"/>
</dbReference>
<organism evidence="1 2">
    <name type="scientific">Pseudofrancisella aestuarii</name>
    <dbReference type="NCBI Taxonomy" id="2670347"/>
    <lineage>
        <taxon>Bacteria</taxon>
        <taxon>Pseudomonadati</taxon>
        <taxon>Pseudomonadota</taxon>
        <taxon>Gammaproteobacteria</taxon>
        <taxon>Thiotrichales</taxon>
        <taxon>Francisellaceae</taxon>
        <taxon>Pseudofrancisella</taxon>
    </lineage>
</organism>
<dbReference type="EMBL" id="JBHSJH010000001">
    <property type="protein sequence ID" value="MFC4891802.1"/>
    <property type="molecule type" value="Genomic_DNA"/>
</dbReference>
<reference evidence="2" key="1">
    <citation type="journal article" date="2019" name="Int. J. Syst. Evol. Microbiol.">
        <title>The Global Catalogue of Microorganisms (GCM) 10K type strain sequencing project: providing services to taxonomists for standard genome sequencing and annotation.</title>
        <authorList>
            <consortium name="The Broad Institute Genomics Platform"/>
            <consortium name="The Broad Institute Genome Sequencing Center for Infectious Disease"/>
            <person name="Wu L."/>
            <person name="Ma J."/>
        </authorList>
    </citation>
    <scope>NUCLEOTIDE SEQUENCE [LARGE SCALE GENOMIC DNA]</scope>
    <source>
        <strain evidence="2">CGMCC 1.13718</strain>
    </source>
</reference>
<comment type="caution">
    <text evidence="1">The sequence shown here is derived from an EMBL/GenBank/DDBJ whole genome shotgun (WGS) entry which is preliminary data.</text>
</comment>
<evidence type="ECO:0000313" key="2">
    <source>
        <dbReference type="Proteomes" id="UP001595926"/>
    </source>
</evidence>
<keyword evidence="2" id="KW-1185">Reference proteome</keyword>
<evidence type="ECO:0000313" key="1">
    <source>
        <dbReference type="EMBL" id="MFC4891802.1"/>
    </source>
</evidence>
<accession>A0ABV9TAL9</accession>
<evidence type="ECO:0008006" key="3">
    <source>
        <dbReference type="Google" id="ProtNLM"/>
    </source>
</evidence>
<proteinExistence type="predicted"/>
<gene>
    <name evidence="1" type="ORF">ACFPDQ_01900</name>
</gene>
<sequence length="80" mass="9106">MLLKKIINIIILFLIIIPNIYALDLTNATGIQWYHNPSDSRTITMNDYTIADERNMHESASDYTLADHGGIKKEVSKQSL</sequence>